<evidence type="ECO:0000313" key="3">
    <source>
        <dbReference type="EMBL" id="SVE54699.1"/>
    </source>
</evidence>
<name>A0A383EDK3_9ZZZZ</name>
<feature type="non-terminal residue" evidence="3">
    <location>
        <position position="225"/>
    </location>
</feature>
<protein>
    <recommendedName>
        <fullName evidence="4">SDR family oxidoreductase</fullName>
    </recommendedName>
</protein>
<reference evidence="3" key="1">
    <citation type="submission" date="2018-05" db="EMBL/GenBank/DDBJ databases">
        <authorList>
            <person name="Lanie J.A."/>
            <person name="Ng W.-L."/>
            <person name="Kazmierczak K.M."/>
            <person name="Andrzejewski T.M."/>
            <person name="Davidsen T.M."/>
            <person name="Wayne K.J."/>
            <person name="Tettelin H."/>
            <person name="Glass J.I."/>
            <person name="Rusch D."/>
            <person name="Podicherti R."/>
            <person name="Tsui H.-C.T."/>
            <person name="Winkler M.E."/>
        </authorList>
    </citation>
    <scope>NUCLEOTIDE SEQUENCE</scope>
</reference>
<dbReference type="Pfam" id="PF13561">
    <property type="entry name" value="adh_short_C2"/>
    <property type="match status" value="1"/>
</dbReference>
<dbReference type="InterPro" id="IPR002347">
    <property type="entry name" value="SDR_fam"/>
</dbReference>
<dbReference type="SUPFAM" id="SSF51735">
    <property type="entry name" value="NAD(P)-binding Rossmann-fold domains"/>
    <property type="match status" value="1"/>
</dbReference>
<dbReference type="AlphaFoldDB" id="A0A383EDK3"/>
<organism evidence="3">
    <name type="scientific">marine metagenome</name>
    <dbReference type="NCBI Taxonomy" id="408172"/>
    <lineage>
        <taxon>unclassified sequences</taxon>
        <taxon>metagenomes</taxon>
        <taxon>ecological metagenomes</taxon>
    </lineage>
</organism>
<evidence type="ECO:0000256" key="2">
    <source>
        <dbReference type="ARBA" id="ARBA00023002"/>
    </source>
</evidence>
<sequence length="225" mass="24210">MMTLEGKGALIVGARRIGGSVVRRLAEEGVNLAISYRNSAKEAETLRSSVAGMAKRTALIQGDLTIETDVKRMVASANTELGNLSFVVNMASEYPRAPFETLDAAAWDTAMADAKGSYLLTLHAARVMENNPGPTRGHVILFGDSAAGETPYTNYLPYLTEKAAVHFMTRAFAVELSAKGILVNTIAPGPTMRPPDIKESVWEQGIIARTPLRRESSVAEMAELV</sequence>
<dbReference type="PRINTS" id="PR00081">
    <property type="entry name" value="GDHRDH"/>
</dbReference>
<dbReference type="PANTHER" id="PTHR43639">
    <property type="entry name" value="OXIDOREDUCTASE, SHORT-CHAIN DEHYDROGENASE/REDUCTASE FAMILY (AFU_ORTHOLOGUE AFUA_5G02870)"/>
    <property type="match status" value="1"/>
</dbReference>
<dbReference type="EMBL" id="UINC01224891">
    <property type="protein sequence ID" value="SVE54699.1"/>
    <property type="molecule type" value="Genomic_DNA"/>
</dbReference>
<proteinExistence type="inferred from homology"/>
<keyword evidence="2" id="KW-0560">Oxidoreductase</keyword>
<dbReference type="GO" id="GO:0016491">
    <property type="term" value="F:oxidoreductase activity"/>
    <property type="evidence" value="ECO:0007669"/>
    <property type="project" value="UniProtKB-KW"/>
</dbReference>
<gene>
    <name evidence="3" type="ORF">METZ01_LOCUS507553</name>
</gene>
<accession>A0A383EDK3</accession>
<evidence type="ECO:0008006" key="4">
    <source>
        <dbReference type="Google" id="ProtNLM"/>
    </source>
</evidence>
<comment type="similarity">
    <text evidence="1">Belongs to the short-chain dehydrogenases/reductases (SDR) family.</text>
</comment>
<dbReference type="PANTHER" id="PTHR43639:SF1">
    <property type="entry name" value="SHORT-CHAIN DEHYDROGENASE_REDUCTASE FAMILY PROTEIN"/>
    <property type="match status" value="1"/>
</dbReference>
<dbReference type="Gene3D" id="3.40.50.720">
    <property type="entry name" value="NAD(P)-binding Rossmann-like Domain"/>
    <property type="match status" value="1"/>
</dbReference>
<dbReference type="InterPro" id="IPR036291">
    <property type="entry name" value="NAD(P)-bd_dom_sf"/>
</dbReference>
<evidence type="ECO:0000256" key="1">
    <source>
        <dbReference type="ARBA" id="ARBA00006484"/>
    </source>
</evidence>